<dbReference type="RefSeq" id="WP_070117322.1">
    <property type="nucleotide sequence ID" value="NZ_MASR01000001.1"/>
</dbReference>
<proteinExistence type="predicted"/>
<reference evidence="5" key="1">
    <citation type="submission" date="2016-07" db="EMBL/GenBank/DDBJ databases">
        <authorList>
            <person name="Florea S."/>
            <person name="Webb J.S."/>
            <person name="Jaromczyk J."/>
            <person name="Schardl C.L."/>
        </authorList>
    </citation>
    <scope>NUCLEOTIDE SEQUENCE [LARGE SCALE GENOMIC DNA]</scope>
    <source>
        <strain evidence="5">KCTC 42131</strain>
    </source>
</reference>
<feature type="region of interest" description="Disordered" evidence="1">
    <location>
        <begin position="271"/>
        <end position="292"/>
    </location>
</feature>
<comment type="caution">
    <text evidence="4">The sequence shown here is derived from an EMBL/GenBank/DDBJ whole genome shotgun (WGS) entry which is preliminary data.</text>
</comment>
<name>A0A1E8CLQ9_9GAMM</name>
<dbReference type="Pfam" id="PF04773">
    <property type="entry name" value="FecR"/>
    <property type="match status" value="1"/>
</dbReference>
<dbReference type="EMBL" id="MASR01000001">
    <property type="protein sequence ID" value="OFE13344.1"/>
    <property type="molecule type" value="Genomic_DNA"/>
</dbReference>
<organism evidence="4 5">
    <name type="scientific">Pseudohongiella acticola</name>
    <dbReference type="NCBI Taxonomy" id="1524254"/>
    <lineage>
        <taxon>Bacteria</taxon>
        <taxon>Pseudomonadati</taxon>
        <taxon>Pseudomonadota</taxon>
        <taxon>Gammaproteobacteria</taxon>
        <taxon>Pseudomonadales</taxon>
        <taxon>Pseudohongiellaceae</taxon>
        <taxon>Pseudohongiella</taxon>
    </lineage>
</organism>
<dbReference type="OrthoDB" id="7028389at2"/>
<dbReference type="PANTHER" id="PTHR38731">
    <property type="entry name" value="LIPL45-RELATED LIPOPROTEIN-RELATED"/>
    <property type="match status" value="1"/>
</dbReference>
<sequence length="472" mass="50301">MTQKPIKSSLYNALMTTLLVAMPLVGESVAVAQESAPLVIESSQPAVGEVSLVLGKAWLISGSRQQAVAPGTEIHATDRIVTEANGHVHIRFVDQALVSVRPDSRLEIVQYDYNADQPTNSAIKLNLEEGITRSISGHGASSARDRFRLNTPIAAIGVRGTDFVVSATPRAVRALVNEGVIVMAPFSSDCSADSFGPCLVNAVELTDSSLQVIEMEGSSTAPRLLPAVVERGPGMMEEEVQVAMNDAQGNADDKNAGTGIYLENVTSQRVKDEAANVTQTKPPRPEPPTPQLVDFTPDTAIAGTELAERNLIWGRYANVDVAQERITVPRQEALEGRDITIPGGSDYLLFRDGNGVTRVDSGLGAISFDLASAQAFYHSDSGVAAMAVRGGSLDINFDSNRFSTGLDLNHGLTGDVQFNAGGQITSAGFFHTRSDTERLAGAVSLDGKEAGYFFEKQLENGNIQGLTLWDSR</sequence>
<protein>
    <recommendedName>
        <fullName evidence="3">FecR protein domain-containing protein</fullName>
    </recommendedName>
</protein>
<keyword evidence="5" id="KW-1185">Reference proteome</keyword>
<feature type="signal peptide" evidence="2">
    <location>
        <begin position="1"/>
        <end position="32"/>
    </location>
</feature>
<evidence type="ECO:0000256" key="1">
    <source>
        <dbReference type="SAM" id="MobiDB-lite"/>
    </source>
</evidence>
<keyword evidence="2" id="KW-0732">Signal</keyword>
<evidence type="ECO:0000259" key="3">
    <source>
        <dbReference type="Pfam" id="PF04773"/>
    </source>
</evidence>
<evidence type="ECO:0000256" key="2">
    <source>
        <dbReference type="SAM" id="SignalP"/>
    </source>
</evidence>
<dbReference type="AlphaFoldDB" id="A0A1E8CLQ9"/>
<evidence type="ECO:0000313" key="5">
    <source>
        <dbReference type="Proteomes" id="UP000175669"/>
    </source>
</evidence>
<feature type="chain" id="PRO_5009212182" description="FecR protein domain-containing protein" evidence="2">
    <location>
        <begin position="33"/>
        <end position="472"/>
    </location>
</feature>
<dbReference type="Gene3D" id="2.60.120.1440">
    <property type="match status" value="1"/>
</dbReference>
<dbReference type="STRING" id="1524254.PHACT_09485"/>
<dbReference type="InterPro" id="IPR006860">
    <property type="entry name" value="FecR"/>
</dbReference>
<feature type="domain" description="FecR protein" evidence="3">
    <location>
        <begin position="78"/>
        <end position="181"/>
    </location>
</feature>
<gene>
    <name evidence="4" type="ORF">PHACT_09485</name>
</gene>
<evidence type="ECO:0000313" key="4">
    <source>
        <dbReference type="EMBL" id="OFE13344.1"/>
    </source>
</evidence>
<dbReference type="Proteomes" id="UP000175669">
    <property type="component" value="Unassembled WGS sequence"/>
</dbReference>
<accession>A0A1E8CLQ9</accession>